<dbReference type="RefSeq" id="WP_073319641.1">
    <property type="nucleotide sequence ID" value="NZ_FQWD01000002.1"/>
</dbReference>
<dbReference type="FunFam" id="1.10.10.10:FF:000001">
    <property type="entry name" value="LysR family transcriptional regulator"/>
    <property type="match status" value="1"/>
</dbReference>
<dbReference type="Pfam" id="PF03466">
    <property type="entry name" value="LysR_substrate"/>
    <property type="match status" value="1"/>
</dbReference>
<dbReference type="GO" id="GO:0006351">
    <property type="term" value="P:DNA-templated transcription"/>
    <property type="evidence" value="ECO:0007669"/>
    <property type="project" value="TreeGrafter"/>
</dbReference>
<dbReference type="InterPro" id="IPR005119">
    <property type="entry name" value="LysR_subst-bd"/>
</dbReference>
<evidence type="ECO:0000256" key="3">
    <source>
        <dbReference type="ARBA" id="ARBA00023125"/>
    </source>
</evidence>
<dbReference type="PROSITE" id="PS50931">
    <property type="entry name" value="HTH_LYSR"/>
    <property type="match status" value="1"/>
</dbReference>
<keyword evidence="7" id="KW-1185">Reference proteome</keyword>
<keyword evidence="4" id="KW-0804">Transcription</keyword>
<dbReference type="Pfam" id="PF00126">
    <property type="entry name" value="HTH_1"/>
    <property type="match status" value="1"/>
</dbReference>
<reference evidence="7" key="1">
    <citation type="submission" date="2016-11" db="EMBL/GenBank/DDBJ databases">
        <authorList>
            <person name="Varghese N."/>
            <person name="Submissions S."/>
        </authorList>
    </citation>
    <scope>NUCLEOTIDE SEQUENCE [LARGE SCALE GENOMIC DNA]</scope>
    <source>
        <strain evidence="7">CGMCC 1.8995</strain>
    </source>
</reference>
<dbReference type="SUPFAM" id="SSF53850">
    <property type="entry name" value="Periplasmic binding protein-like II"/>
    <property type="match status" value="1"/>
</dbReference>
<dbReference type="InterPro" id="IPR058163">
    <property type="entry name" value="LysR-type_TF_proteobact-type"/>
</dbReference>
<dbReference type="GO" id="GO:0043565">
    <property type="term" value="F:sequence-specific DNA binding"/>
    <property type="evidence" value="ECO:0007669"/>
    <property type="project" value="TreeGrafter"/>
</dbReference>
<protein>
    <submittedName>
        <fullName evidence="6">LysR family transcriptional regulator, transcriptional activator AphB</fullName>
    </submittedName>
</protein>
<evidence type="ECO:0000256" key="1">
    <source>
        <dbReference type="ARBA" id="ARBA00009437"/>
    </source>
</evidence>
<feature type="domain" description="HTH lysR-type" evidence="5">
    <location>
        <begin position="1"/>
        <end position="57"/>
    </location>
</feature>
<dbReference type="Proteomes" id="UP000184520">
    <property type="component" value="Unassembled WGS sequence"/>
</dbReference>
<keyword evidence="2" id="KW-0805">Transcription regulation</keyword>
<sequence length="293" mass="33295">MLDDIALFVEVVNRGSLAAGAKQVKLPAATVTRRIQRLEAQLGVKLMHRSARKLVLTHDGEVYFQTYAELVQQFNQAQQVLSQENQQLAGKVKVLAPVNISHGILRAMWVSFTNEYPDIQLDLELSNHQMDLIESQADLAIRIGKQPDSSFYQRRLGELETVLIATPAYLKAHGEPSHPSELVEHNLIGISMRKKWVLHNHVNSQNFTLYPQCRAQINDPVFVKYFVLDSQGIALVPLTEVKNELDNGEAVRILPDWKGEVRDIFLIWPGGKLLSKRAQCLRDYIFDYMNKSL</sequence>
<dbReference type="EMBL" id="FQWD01000002">
    <property type="protein sequence ID" value="SHG10608.1"/>
    <property type="molecule type" value="Genomic_DNA"/>
</dbReference>
<dbReference type="Gene3D" id="1.10.10.10">
    <property type="entry name" value="Winged helix-like DNA-binding domain superfamily/Winged helix DNA-binding domain"/>
    <property type="match status" value="1"/>
</dbReference>
<dbReference type="Gene3D" id="3.40.190.290">
    <property type="match status" value="1"/>
</dbReference>
<accession>A0A1M5H3X7</accession>
<dbReference type="InterPro" id="IPR000847">
    <property type="entry name" value="LysR_HTH_N"/>
</dbReference>
<dbReference type="SUPFAM" id="SSF46785">
    <property type="entry name" value="Winged helix' DNA-binding domain"/>
    <property type="match status" value="1"/>
</dbReference>
<evidence type="ECO:0000259" key="5">
    <source>
        <dbReference type="PROSITE" id="PS50931"/>
    </source>
</evidence>
<evidence type="ECO:0000313" key="7">
    <source>
        <dbReference type="Proteomes" id="UP000184520"/>
    </source>
</evidence>
<dbReference type="STRING" id="634436.SAMN05216361_1297"/>
<dbReference type="InterPro" id="IPR036390">
    <property type="entry name" value="WH_DNA-bd_sf"/>
</dbReference>
<dbReference type="GO" id="GO:0003700">
    <property type="term" value="F:DNA-binding transcription factor activity"/>
    <property type="evidence" value="ECO:0007669"/>
    <property type="project" value="InterPro"/>
</dbReference>
<comment type="similarity">
    <text evidence="1">Belongs to the LysR transcriptional regulatory family.</text>
</comment>
<gene>
    <name evidence="6" type="ORF">SAMN05216361_1297</name>
</gene>
<dbReference type="CDD" id="cd08422">
    <property type="entry name" value="PBP2_CrgA_like"/>
    <property type="match status" value="1"/>
</dbReference>
<dbReference type="PANTHER" id="PTHR30537">
    <property type="entry name" value="HTH-TYPE TRANSCRIPTIONAL REGULATOR"/>
    <property type="match status" value="1"/>
</dbReference>
<dbReference type="InterPro" id="IPR036388">
    <property type="entry name" value="WH-like_DNA-bd_sf"/>
</dbReference>
<keyword evidence="3" id="KW-0238">DNA-binding</keyword>
<dbReference type="OrthoDB" id="9786526at2"/>
<organism evidence="6 7">
    <name type="scientific">Marisediminitalea aggregata</name>
    <dbReference type="NCBI Taxonomy" id="634436"/>
    <lineage>
        <taxon>Bacteria</taxon>
        <taxon>Pseudomonadati</taxon>
        <taxon>Pseudomonadota</taxon>
        <taxon>Gammaproteobacteria</taxon>
        <taxon>Alteromonadales</taxon>
        <taxon>Alteromonadaceae</taxon>
        <taxon>Marisediminitalea</taxon>
    </lineage>
</organism>
<evidence type="ECO:0000256" key="2">
    <source>
        <dbReference type="ARBA" id="ARBA00023015"/>
    </source>
</evidence>
<evidence type="ECO:0000256" key="4">
    <source>
        <dbReference type="ARBA" id="ARBA00023163"/>
    </source>
</evidence>
<proteinExistence type="inferred from homology"/>
<dbReference type="AlphaFoldDB" id="A0A1M5H3X7"/>
<dbReference type="PANTHER" id="PTHR30537:SF5">
    <property type="entry name" value="HTH-TYPE TRANSCRIPTIONAL ACTIVATOR TTDR-RELATED"/>
    <property type="match status" value="1"/>
</dbReference>
<name>A0A1M5H3X7_9ALTE</name>
<evidence type="ECO:0000313" key="6">
    <source>
        <dbReference type="EMBL" id="SHG10608.1"/>
    </source>
</evidence>